<evidence type="ECO:0000313" key="5">
    <source>
        <dbReference type="EMBL" id="KAK5081007.1"/>
    </source>
</evidence>
<accession>A0AAN7STK1</accession>
<dbReference type="Pfam" id="PF25540">
    <property type="entry name" value="DUF7923"/>
    <property type="match status" value="2"/>
</dbReference>
<proteinExistence type="predicted"/>
<keyword evidence="6" id="KW-1185">Reference proteome</keyword>
<keyword evidence="2" id="KW-0175">Coiled coil</keyword>
<evidence type="ECO:0000259" key="4">
    <source>
        <dbReference type="PROSITE" id="PS50103"/>
    </source>
</evidence>
<sequence>MKDAERNRHELIDNLIQSIQNLDRERNEFVRALRAKEMLANTYQDRFEATQDQVDKLQRRIDCDMFVLVLIDGDDTLFTDEYVMDGLQGGERAARDLQQALLGYFGDKQYFRHDSKIVTRIYMNLTGLSKTYVDSKIISNVLSFQQFVKGFNRTHLLMQIVDAGDGKEGADSKVKGSGDNSYAQILRPYALNAGKSETITLIEALPFARELRQLSDRFKIGKFDEIFRDSKIITRKVSFHEDVNRYSRSTTTPTTDRTNDSHTTSQEEQKPSSKAKRILVNGHDQRLDEPIKNLDKDLAYKLKQLKLCNRFYLSKDCSYGDSCTHSHKRVLTPFELDNLRYVARSTACEYGLDCKNPDCYNGHRCQYATRCTNWSNGICWFSDDMHKVETYNPKAVVVEA</sequence>
<name>A0AAN7STK1_9EURO</name>
<keyword evidence="1" id="KW-0863">Zinc-finger</keyword>
<dbReference type="InterPro" id="IPR000571">
    <property type="entry name" value="Znf_CCCH"/>
</dbReference>
<feature type="domain" description="C3H1-type" evidence="4">
    <location>
        <begin position="302"/>
        <end position="330"/>
    </location>
</feature>
<dbReference type="PROSITE" id="PS50103">
    <property type="entry name" value="ZF_C3H1"/>
    <property type="match status" value="1"/>
</dbReference>
<feature type="compositionally biased region" description="Low complexity" evidence="3">
    <location>
        <begin position="247"/>
        <end position="256"/>
    </location>
</feature>
<dbReference type="InterPro" id="IPR057683">
    <property type="entry name" value="DUF7923"/>
</dbReference>
<keyword evidence="1" id="KW-0862">Zinc</keyword>
<evidence type="ECO:0000256" key="3">
    <source>
        <dbReference type="SAM" id="MobiDB-lite"/>
    </source>
</evidence>
<dbReference type="Pfam" id="PF25543">
    <property type="entry name" value="zf-CCCH_tandem"/>
    <property type="match status" value="1"/>
</dbReference>
<comment type="caution">
    <text evidence="5">The sequence shown here is derived from an EMBL/GenBank/DDBJ whole genome shotgun (WGS) entry which is preliminary data.</text>
</comment>
<dbReference type="GO" id="GO:0008270">
    <property type="term" value="F:zinc ion binding"/>
    <property type="evidence" value="ECO:0007669"/>
    <property type="project" value="UniProtKB-KW"/>
</dbReference>
<dbReference type="PANTHER" id="PTHR37543">
    <property type="entry name" value="CCCH ZINC FINGER DNA BINDING PROTEIN (AFU_ORTHOLOGUE AFUA_5G12760)"/>
    <property type="match status" value="1"/>
</dbReference>
<feature type="compositionally biased region" description="Basic and acidic residues" evidence="3">
    <location>
        <begin position="257"/>
        <end position="271"/>
    </location>
</feature>
<dbReference type="AlphaFoldDB" id="A0AAN7STK1"/>
<keyword evidence="1" id="KW-0479">Metal-binding</keyword>
<dbReference type="EMBL" id="JAVRRJ010000011">
    <property type="protein sequence ID" value="KAK5081007.1"/>
    <property type="molecule type" value="Genomic_DNA"/>
</dbReference>
<gene>
    <name evidence="5" type="ORF">LTR05_008324</name>
</gene>
<organism evidence="5 6">
    <name type="scientific">Lithohypha guttulata</name>
    <dbReference type="NCBI Taxonomy" id="1690604"/>
    <lineage>
        <taxon>Eukaryota</taxon>
        <taxon>Fungi</taxon>
        <taxon>Dikarya</taxon>
        <taxon>Ascomycota</taxon>
        <taxon>Pezizomycotina</taxon>
        <taxon>Eurotiomycetes</taxon>
        <taxon>Chaetothyriomycetidae</taxon>
        <taxon>Chaetothyriales</taxon>
        <taxon>Trichomeriaceae</taxon>
        <taxon>Lithohypha</taxon>
    </lineage>
</organism>
<feature type="zinc finger region" description="C3H1-type" evidence="1">
    <location>
        <begin position="302"/>
        <end position="330"/>
    </location>
</feature>
<evidence type="ECO:0000256" key="2">
    <source>
        <dbReference type="SAM" id="Coils"/>
    </source>
</evidence>
<reference evidence="5 6" key="1">
    <citation type="submission" date="2023-08" db="EMBL/GenBank/DDBJ databases">
        <title>Black Yeasts Isolated from many extreme environments.</title>
        <authorList>
            <person name="Coleine C."/>
            <person name="Stajich J.E."/>
            <person name="Selbmann L."/>
        </authorList>
    </citation>
    <scope>NUCLEOTIDE SEQUENCE [LARGE SCALE GENOMIC DNA]</scope>
    <source>
        <strain evidence="5 6">CCFEE 5910</strain>
    </source>
</reference>
<feature type="region of interest" description="Disordered" evidence="3">
    <location>
        <begin position="246"/>
        <end position="281"/>
    </location>
</feature>
<dbReference type="Proteomes" id="UP001309876">
    <property type="component" value="Unassembled WGS sequence"/>
</dbReference>
<dbReference type="PANTHER" id="PTHR37543:SF1">
    <property type="entry name" value="CCCH ZINC FINGER DNA BINDING PROTEIN (AFU_ORTHOLOGUE AFUA_5G12760)"/>
    <property type="match status" value="1"/>
</dbReference>
<evidence type="ECO:0000256" key="1">
    <source>
        <dbReference type="PROSITE-ProRule" id="PRU00723"/>
    </source>
</evidence>
<evidence type="ECO:0000313" key="6">
    <source>
        <dbReference type="Proteomes" id="UP001309876"/>
    </source>
</evidence>
<dbReference type="InterPro" id="IPR057654">
    <property type="entry name" value="Znf-CCCH_tandem"/>
</dbReference>
<feature type="coiled-coil region" evidence="2">
    <location>
        <begin position="1"/>
        <end position="60"/>
    </location>
</feature>
<protein>
    <recommendedName>
        <fullName evidence="4">C3H1-type domain-containing protein</fullName>
    </recommendedName>
</protein>